<organism evidence="11 12">
    <name type="scientific">Trichomalopsis sarcophagae</name>
    <dbReference type="NCBI Taxonomy" id="543379"/>
    <lineage>
        <taxon>Eukaryota</taxon>
        <taxon>Metazoa</taxon>
        <taxon>Ecdysozoa</taxon>
        <taxon>Arthropoda</taxon>
        <taxon>Hexapoda</taxon>
        <taxon>Insecta</taxon>
        <taxon>Pterygota</taxon>
        <taxon>Neoptera</taxon>
        <taxon>Endopterygota</taxon>
        <taxon>Hymenoptera</taxon>
        <taxon>Apocrita</taxon>
        <taxon>Proctotrupomorpha</taxon>
        <taxon>Chalcidoidea</taxon>
        <taxon>Pteromalidae</taxon>
        <taxon>Pteromalinae</taxon>
        <taxon>Trichomalopsis</taxon>
    </lineage>
</organism>
<dbReference type="PANTHER" id="PTHR42643">
    <property type="entry name" value="IONOTROPIC RECEPTOR 20A-RELATED"/>
    <property type="match status" value="1"/>
</dbReference>
<comment type="similarity">
    <text evidence="2">Belongs to the glutamate-gated ion channel (TC 1.A.10.1) family.</text>
</comment>
<evidence type="ECO:0000256" key="7">
    <source>
        <dbReference type="ARBA" id="ARBA00023170"/>
    </source>
</evidence>
<dbReference type="GO" id="GO:0050906">
    <property type="term" value="P:detection of stimulus involved in sensory perception"/>
    <property type="evidence" value="ECO:0007669"/>
    <property type="project" value="UniProtKB-ARBA"/>
</dbReference>
<proteinExistence type="inferred from homology"/>
<dbReference type="Pfam" id="PF00060">
    <property type="entry name" value="Lig_chan"/>
    <property type="match status" value="1"/>
</dbReference>
<name>A0A232F292_9HYME</name>
<keyword evidence="3" id="KW-1003">Cell membrane</keyword>
<evidence type="ECO:0000259" key="10">
    <source>
        <dbReference type="Pfam" id="PF00060"/>
    </source>
</evidence>
<dbReference type="EMBL" id="NNAY01001259">
    <property type="protein sequence ID" value="OXU24588.1"/>
    <property type="molecule type" value="Genomic_DNA"/>
</dbReference>
<evidence type="ECO:0000256" key="6">
    <source>
        <dbReference type="ARBA" id="ARBA00023136"/>
    </source>
</evidence>
<evidence type="ECO:0000256" key="3">
    <source>
        <dbReference type="ARBA" id="ARBA00022475"/>
    </source>
</evidence>
<evidence type="ECO:0000256" key="9">
    <source>
        <dbReference type="SAM" id="Phobius"/>
    </source>
</evidence>
<reference evidence="11 12" key="1">
    <citation type="journal article" date="2017" name="Curr. Biol.">
        <title>The Evolution of Venom by Co-option of Single-Copy Genes.</title>
        <authorList>
            <person name="Martinson E.O."/>
            <person name="Mrinalini"/>
            <person name="Kelkar Y.D."/>
            <person name="Chang C.H."/>
            <person name="Werren J.H."/>
        </authorList>
    </citation>
    <scope>NUCLEOTIDE SEQUENCE [LARGE SCALE GENOMIC DNA]</scope>
    <source>
        <strain evidence="11 12">Alberta</strain>
        <tissue evidence="11">Whole body</tissue>
    </source>
</reference>
<feature type="transmembrane region" description="Helical" evidence="9">
    <location>
        <begin position="74"/>
        <end position="90"/>
    </location>
</feature>
<dbReference type="PANTHER" id="PTHR42643:SF30">
    <property type="entry name" value="IONOTROPIC RECEPTOR 40A-RELATED"/>
    <property type="match status" value="1"/>
</dbReference>
<evidence type="ECO:0000313" key="12">
    <source>
        <dbReference type="Proteomes" id="UP000215335"/>
    </source>
</evidence>
<dbReference type="GO" id="GO:0005886">
    <property type="term" value="C:plasma membrane"/>
    <property type="evidence" value="ECO:0007669"/>
    <property type="project" value="UniProtKB-SubCell"/>
</dbReference>
<dbReference type="Proteomes" id="UP000215335">
    <property type="component" value="Unassembled WGS sequence"/>
</dbReference>
<gene>
    <name evidence="11" type="ORF">TSAR_002565</name>
</gene>
<keyword evidence="6 9" id="KW-0472">Membrane</keyword>
<evidence type="ECO:0000256" key="1">
    <source>
        <dbReference type="ARBA" id="ARBA00004651"/>
    </source>
</evidence>
<keyword evidence="12" id="KW-1185">Reference proteome</keyword>
<keyword evidence="5 9" id="KW-1133">Transmembrane helix</keyword>
<dbReference type="OrthoDB" id="7679028at2759"/>
<evidence type="ECO:0000256" key="5">
    <source>
        <dbReference type="ARBA" id="ARBA00022989"/>
    </source>
</evidence>
<protein>
    <recommendedName>
        <fullName evidence="10">Ionotropic glutamate receptor C-terminal domain-containing protein</fullName>
    </recommendedName>
</protein>
<comment type="caution">
    <text evidence="11">The sequence shown here is derived from an EMBL/GenBank/DDBJ whole genome shotgun (WGS) entry which is preliminary data.</text>
</comment>
<evidence type="ECO:0000313" key="11">
    <source>
        <dbReference type="EMBL" id="OXU24588.1"/>
    </source>
</evidence>
<feature type="domain" description="Ionotropic glutamate receptor C-terminal" evidence="10">
    <location>
        <begin position="55"/>
        <end position="216"/>
    </location>
</feature>
<keyword evidence="7" id="KW-0675">Receptor</keyword>
<dbReference type="AlphaFoldDB" id="A0A232F292"/>
<comment type="subcellular location">
    <subcellularLocation>
        <location evidence="1">Cell membrane</location>
        <topology evidence="1">Multi-pass membrane protein</topology>
    </subcellularLocation>
</comment>
<accession>A0A232F292</accession>
<evidence type="ECO:0000256" key="4">
    <source>
        <dbReference type="ARBA" id="ARBA00022692"/>
    </source>
</evidence>
<keyword evidence="8" id="KW-0325">Glycoprotein</keyword>
<evidence type="ECO:0000256" key="8">
    <source>
        <dbReference type="ARBA" id="ARBA00023180"/>
    </source>
</evidence>
<dbReference type="InterPro" id="IPR052192">
    <property type="entry name" value="Insect_Ionotropic_Sensory_Rcpt"/>
</dbReference>
<evidence type="ECO:0000256" key="2">
    <source>
        <dbReference type="ARBA" id="ARBA00008685"/>
    </source>
</evidence>
<sequence length="237" mass="27819">MYPEMCFYYPENKEVYNIFKDVIAIPSISSGICAVALMNENTATHKFMLTFTKIVRMLLCMSNLRQPQRSDRRILFVVLIYLTIVLNSYFQSRLSAMHIVPNSDPTIDSREDMENSNLLVYGKQDYKEDCINKSPGMHVSNYVIKEIFEVMYTRRDWPLRFKFDKIIHYLHQAGIIQFHENMDNQVFAKHEPKHEQYSHLTIKRLGVAFYVLISGFVVDLRFGGGTSRFTNSDIDRE</sequence>
<dbReference type="GO" id="GO:0015276">
    <property type="term" value="F:ligand-gated monoatomic ion channel activity"/>
    <property type="evidence" value="ECO:0007669"/>
    <property type="project" value="InterPro"/>
</dbReference>
<dbReference type="InterPro" id="IPR001320">
    <property type="entry name" value="Iontro_rcpt_C"/>
</dbReference>
<keyword evidence="4 9" id="KW-0812">Transmembrane</keyword>